<dbReference type="SUPFAM" id="SSF50249">
    <property type="entry name" value="Nucleic acid-binding proteins"/>
    <property type="match status" value="1"/>
</dbReference>
<dbReference type="InterPro" id="IPR019844">
    <property type="entry name" value="CSD_CS"/>
</dbReference>
<dbReference type="Pfam" id="PF00313">
    <property type="entry name" value="CSD"/>
    <property type="match status" value="1"/>
</dbReference>
<gene>
    <name evidence="2" type="ORF">HDU87_003949</name>
</gene>
<evidence type="ECO:0000313" key="2">
    <source>
        <dbReference type="EMBL" id="KAJ3184548.1"/>
    </source>
</evidence>
<dbReference type="PROSITE" id="PS51857">
    <property type="entry name" value="CSD_2"/>
    <property type="match status" value="1"/>
</dbReference>
<dbReference type="AlphaFoldDB" id="A0AAD5TT05"/>
<dbReference type="InterPro" id="IPR002059">
    <property type="entry name" value="CSP_DNA-bd"/>
</dbReference>
<name>A0AAD5TT05_9FUNG</name>
<dbReference type="Proteomes" id="UP001212152">
    <property type="component" value="Unassembled WGS sequence"/>
</dbReference>
<dbReference type="Gene3D" id="2.40.50.140">
    <property type="entry name" value="Nucleic acid-binding proteins"/>
    <property type="match status" value="1"/>
</dbReference>
<dbReference type="PROSITE" id="PS00352">
    <property type="entry name" value="CSD_1"/>
    <property type="match status" value="1"/>
</dbReference>
<dbReference type="InterPro" id="IPR012340">
    <property type="entry name" value="NA-bd_OB-fold"/>
</dbReference>
<dbReference type="SMART" id="SM00357">
    <property type="entry name" value="CSP"/>
    <property type="match status" value="1"/>
</dbReference>
<organism evidence="2 3">
    <name type="scientific">Geranomyces variabilis</name>
    <dbReference type="NCBI Taxonomy" id="109894"/>
    <lineage>
        <taxon>Eukaryota</taxon>
        <taxon>Fungi</taxon>
        <taxon>Fungi incertae sedis</taxon>
        <taxon>Chytridiomycota</taxon>
        <taxon>Chytridiomycota incertae sedis</taxon>
        <taxon>Chytridiomycetes</taxon>
        <taxon>Spizellomycetales</taxon>
        <taxon>Powellomycetaceae</taxon>
        <taxon>Geranomyces</taxon>
    </lineage>
</organism>
<reference evidence="2" key="1">
    <citation type="submission" date="2020-05" db="EMBL/GenBank/DDBJ databases">
        <title>Phylogenomic resolution of chytrid fungi.</title>
        <authorList>
            <person name="Stajich J.E."/>
            <person name="Amses K."/>
            <person name="Simmons R."/>
            <person name="Seto K."/>
            <person name="Myers J."/>
            <person name="Bonds A."/>
            <person name="Quandt C.A."/>
            <person name="Barry K."/>
            <person name="Liu P."/>
            <person name="Grigoriev I."/>
            <person name="Longcore J.E."/>
            <person name="James T.Y."/>
        </authorList>
    </citation>
    <scope>NUCLEOTIDE SEQUENCE</scope>
    <source>
        <strain evidence="2">JEL0379</strain>
    </source>
</reference>
<comment type="caution">
    <text evidence="2">The sequence shown here is derived from an EMBL/GenBank/DDBJ whole genome shotgun (WGS) entry which is preliminary data.</text>
</comment>
<dbReference type="PRINTS" id="PR00050">
    <property type="entry name" value="COLDSHOCK"/>
</dbReference>
<feature type="domain" description="CSD" evidence="1">
    <location>
        <begin position="12"/>
        <end position="79"/>
    </location>
</feature>
<protein>
    <recommendedName>
        <fullName evidence="1">CSD domain-containing protein</fullName>
    </recommendedName>
</protein>
<proteinExistence type="predicted"/>
<dbReference type="InterPro" id="IPR050181">
    <property type="entry name" value="Cold_shock_domain"/>
</dbReference>
<accession>A0AAD5TT05</accession>
<dbReference type="PANTHER" id="PTHR11544">
    <property type="entry name" value="COLD SHOCK DOMAIN CONTAINING PROTEINS"/>
    <property type="match status" value="1"/>
</dbReference>
<dbReference type="EMBL" id="JADGJQ010000003">
    <property type="protein sequence ID" value="KAJ3184548.1"/>
    <property type="molecule type" value="Genomic_DNA"/>
</dbReference>
<dbReference type="CDD" id="cd04458">
    <property type="entry name" value="CSP_CDS"/>
    <property type="match status" value="1"/>
</dbReference>
<dbReference type="GO" id="GO:0003676">
    <property type="term" value="F:nucleic acid binding"/>
    <property type="evidence" value="ECO:0007669"/>
    <property type="project" value="InterPro"/>
</dbReference>
<evidence type="ECO:0000259" key="1">
    <source>
        <dbReference type="PROSITE" id="PS51857"/>
    </source>
</evidence>
<keyword evidence="3" id="KW-1185">Reference proteome</keyword>
<dbReference type="InterPro" id="IPR011129">
    <property type="entry name" value="CSD"/>
</dbReference>
<evidence type="ECO:0000313" key="3">
    <source>
        <dbReference type="Proteomes" id="UP001212152"/>
    </source>
</evidence>
<sequence>MTTATATATAERHGGRVRFFSSAKGYGFIVPDGGTVDVFVHYTAIVNAPGRFRSLANGERVEFNMVHSQKGAQAASVTGPSGAPVIGDSRQTNRPQHRFQLKPFHRPNLLPAARTPATTLTAQAPVFVPGPIVSTPSATTDLTTLPYISPSLPATLNGSFSTHVSAQSNVLSPVTPSNTLEQAFFPAWGYSTYGYPAGHYWAEYPPGPVYYAPPGPPHAFISQPEVALAVENQGAAGGVWETQDRGARYAGPRRGYFRNRHWRNHKSQHM</sequence>